<keyword evidence="1" id="KW-0732">Signal</keyword>
<evidence type="ECO:0000313" key="3">
    <source>
        <dbReference type="Proteomes" id="UP000192602"/>
    </source>
</evidence>
<protein>
    <recommendedName>
        <fullName evidence="4">LTXXQ motif family protein</fullName>
    </recommendedName>
</protein>
<feature type="signal peptide" evidence="1">
    <location>
        <begin position="1"/>
        <end position="20"/>
    </location>
</feature>
<dbReference type="STRING" id="1069081.SAMN05660197_0395"/>
<proteinExistence type="predicted"/>
<dbReference type="Proteomes" id="UP000192602">
    <property type="component" value="Unassembled WGS sequence"/>
</dbReference>
<gene>
    <name evidence="2" type="ORF">SAMN05660197_0395</name>
</gene>
<sequence>MKKFHKIWISVVIAVSMATAAQIKGQGNSANTYMQNPQSPQDTMLPPMKRYHRYKLVNRIFQEIDLTHEQKEALKELIRQHRLKKMQECGEKKRIDISS</sequence>
<keyword evidence="3" id="KW-1185">Reference proteome</keyword>
<accession>A0A1W1WQW5</accession>
<feature type="chain" id="PRO_5012619254" description="LTXXQ motif family protein" evidence="1">
    <location>
        <begin position="21"/>
        <end position="99"/>
    </location>
</feature>
<evidence type="ECO:0008006" key="4">
    <source>
        <dbReference type="Google" id="ProtNLM"/>
    </source>
</evidence>
<evidence type="ECO:0000313" key="2">
    <source>
        <dbReference type="EMBL" id="SMC08636.1"/>
    </source>
</evidence>
<dbReference type="AlphaFoldDB" id="A0A1W1WQW5"/>
<dbReference type="RefSeq" id="WP_084274910.1">
    <property type="nucleotide sequence ID" value="NZ_AP026671.1"/>
</dbReference>
<evidence type="ECO:0000256" key="1">
    <source>
        <dbReference type="SAM" id="SignalP"/>
    </source>
</evidence>
<dbReference type="EMBL" id="FWWZ01000001">
    <property type="protein sequence ID" value="SMC08636.1"/>
    <property type="molecule type" value="Genomic_DNA"/>
</dbReference>
<organism evidence="2 3">
    <name type="scientific">Nitratiruptor tergarcus DSM 16512</name>
    <dbReference type="NCBI Taxonomy" id="1069081"/>
    <lineage>
        <taxon>Bacteria</taxon>
        <taxon>Pseudomonadati</taxon>
        <taxon>Campylobacterota</taxon>
        <taxon>Epsilonproteobacteria</taxon>
        <taxon>Nautiliales</taxon>
        <taxon>Nitratiruptoraceae</taxon>
        <taxon>Nitratiruptor</taxon>
    </lineage>
</organism>
<reference evidence="3" key="1">
    <citation type="submission" date="2017-04" db="EMBL/GenBank/DDBJ databases">
        <authorList>
            <person name="Varghese N."/>
            <person name="Submissions S."/>
        </authorList>
    </citation>
    <scope>NUCLEOTIDE SEQUENCE [LARGE SCALE GENOMIC DNA]</scope>
    <source>
        <strain evidence="3">DSM 16512</strain>
    </source>
</reference>
<name>A0A1W1WQW5_9BACT</name>